<reference evidence="1" key="1">
    <citation type="submission" date="2021-06" db="EMBL/GenBank/DDBJ databases">
        <authorList>
            <person name="Kallberg Y."/>
            <person name="Tangrot J."/>
            <person name="Rosling A."/>
        </authorList>
    </citation>
    <scope>NUCLEOTIDE SEQUENCE</scope>
    <source>
        <strain evidence="1">MA461A</strain>
    </source>
</reference>
<gene>
    <name evidence="1" type="ORF">RPERSI_LOCUS19205</name>
</gene>
<name>A0ACA9RF02_9GLOM</name>
<protein>
    <submittedName>
        <fullName evidence="1">26331_t:CDS:1</fullName>
    </submittedName>
</protein>
<proteinExistence type="predicted"/>
<feature type="non-terminal residue" evidence="1">
    <location>
        <position position="1"/>
    </location>
</feature>
<keyword evidence="2" id="KW-1185">Reference proteome</keyword>
<organism evidence="1 2">
    <name type="scientific">Racocetra persica</name>
    <dbReference type="NCBI Taxonomy" id="160502"/>
    <lineage>
        <taxon>Eukaryota</taxon>
        <taxon>Fungi</taxon>
        <taxon>Fungi incertae sedis</taxon>
        <taxon>Mucoromycota</taxon>
        <taxon>Glomeromycotina</taxon>
        <taxon>Glomeromycetes</taxon>
        <taxon>Diversisporales</taxon>
        <taxon>Gigasporaceae</taxon>
        <taxon>Racocetra</taxon>
    </lineage>
</organism>
<dbReference type="EMBL" id="CAJVQC010052207">
    <property type="protein sequence ID" value="CAG8791304.1"/>
    <property type="molecule type" value="Genomic_DNA"/>
</dbReference>
<evidence type="ECO:0000313" key="1">
    <source>
        <dbReference type="EMBL" id="CAG8791304.1"/>
    </source>
</evidence>
<sequence>RSIKLPKYPFDVNNSKIQGYKPAGRLNVNSKPLTPPLTPTNGSFSPFSPDSSKMDLDEHRTFDMGSDLSNEVQTTESQILMDATMDNDSTSEIKSAEMKPISFDTSNISEKNISVTNKSTSNSSGLEMLASLSTALKNQEVTDPIINNLEVLNLTNVNSKNLMDEMNIPQKVVPIEVEHNGLDKSNQGGTNEMQTNHVSDGRARSIKRVIRYRPLKNYEIFDLHSSKFAIELRQQIQADSPVYNESNIVNQLREFAESKNYSQDSRIKFIKSIKEFVKASRKNNLLREVELVISDLETGLSNSTDRSIKK</sequence>
<comment type="caution">
    <text evidence="1">The sequence shown here is derived from an EMBL/GenBank/DDBJ whole genome shotgun (WGS) entry which is preliminary data.</text>
</comment>
<accession>A0ACA9RF02</accession>
<dbReference type="Proteomes" id="UP000789920">
    <property type="component" value="Unassembled WGS sequence"/>
</dbReference>
<evidence type="ECO:0000313" key="2">
    <source>
        <dbReference type="Proteomes" id="UP000789920"/>
    </source>
</evidence>
<feature type="non-terminal residue" evidence="1">
    <location>
        <position position="310"/>
    </location>
</feature>